<evidence type="ECO:0000313" key="2">
    <source>
        <dbReference type="EMBL" id="KAK7475110.1"/>
    </source>
</evidence>
<dbReference type="AlphaFoldDB" id="A0ABD0JK74"/>
<name>A0ABD0JK74_9CAEN</name>
<feature type="region of interest" description="Disordered" evidence="1">
    <location>
        <begin position="41"/>
        <end position="62"/>
    </location>
</feature>
<dbReference type="Proteomes" id="UP001519460">
    <property type="component" value="Unassembled WGS sequence"/>
</dbReference>
<accession>A0ABD0JK74</accession>
<comment type="caution">
    <text evidence="2">The sequence shown here is derived from an EMBL/GenBank/DDBJ whole genome shotgun (WGS) entry which is preliminary data.</text>
</comment>
<keyword evidence="3" id="KW-1185">Reference proteome</keyword>
<feature type="non-terminal residue" evidence="2">
    <location>
        <position position="1"/>
    </location>
</feature>
<gene>
    <name evidence="2" type="ORF">BaRGS_00033662</name>
</gene>
<reference evidence="2 3" key="1">
    <citation type="journal article" date="2023" name="Sci. Data">
        <title>Genome assembly of the Korean intertidal mud-creeper Batillaria attramentaria.</title>
        <authorList>
            <person name="Patra A.K."/>
            <person name="Ho P.T."/>
            <person name="Jun S."/>
            <person name="Lee S.J."/>
            <person name="Kim Y."/>
            <person name="Won Y.J."/>
        </authorList>
    </citation>
    <scope>NUCLEOTIDE SEQUENCE [LARGE SCALE GENOMIC DNA]</scope>
    <source>
        <strain evidence="2">Wonlab-2016</strain>
    </source>
</reference>
<proteinExistence type="predicted"/>
<evidence type="ECO:0000313" key="3">
    <source>
        <dbReference type="Proteomes" id="UP001519460"/>
    </source>
</evidence>
<sequence length="62" mass="6854">GGWRNADVLSKPCHCRGRPVHTESPRWAEMVISDPACHVSSRPAIDPDTSSNTLISWRAGRQ</sequence>
<evidence type="ECO:0000256" key="1">
    <source>
        <dbReference type="SAM" id="MobiDB-lite"/>
    </source>
</evidence>
<protein>
    <submittedName>
        <fullName evidence="2">Uncharacterized protein</fullName>
    </submittedName>
</protein>
<dbReference type="EMBL" id="JACVVK020000415">
    <property type="protein sequence ID" value="KAK7475110.1"/>
    <property type="molecule type" value="Genomic_DNA"/>
</dbReference>
<organism evidence="2 3">
    <name type="scientific">Batillaria attramentaria</name>
    <dbReference type="NCBI Taxonomy" id="370345"/>
    <lineage>
        <taxon>Eukaryota</taxon>
        <taxon>Metazoa</taxon>
        <taxon>Spiralia</taxon>
        <taxon>Lophotrochozoa</taxon>
        <taxon>Mollusca</taxon>
        <taxon>Gastropoda</taxon>
        <taxon>Caenogastropoda</taxon>
        <taxon>Sorbeoconcha</taxon>
        <taxon>Cerithioidea</taxon>
        <taxon>Batillariidae</taxon>
        <taxon>Batillaria</taxon>
    </lineage>
</organism>
<feature type="non-terminal residue" evidence="2">
    <location>
        <position position="62"/>
    </location>
</feature>